<sequence>MKSVSITSTLIAVFFVCVCSFFLVFAGYVHAQSFADEASLEVSPRTPAPFSTVTVSLNAYTLDTVGASIRWYIDGTESTNVRNERAITLIAKDLGEATVVRATLTLASGVPLTVSTTIVPTSIDLIIEADTLVPSFYKGRALPVSGAPLTLIAIPHDGSNKGPGSYSYSWKLGEDILFGGSVMGKYRITTTMPQYSRPLVVTVYDSTGKTVGSAAVNLEPVSPELYFYETNPLRGLSERAVNGSYTLIGDEVTMRAEPYFMTANIFSQSPLIAWTIDGREVATNETDSGSITLRREGGSGSANIGFRLSNQAQFLQHVTGSFNLSFQ</sequence>
<evidence type="ECO:0000313" key="3">
    <source>
        <dbReference type="Proteomes" id="UP000229344"/>
    </source>
</evidence>
<proteinExistence type="predicted"/>
<evidence type="ECO:0000313" key="2">
    <source>
        <dbReference type="EMBL" id="PIR84612.1"/>
    </source>
</evidence>
<gene>
    <name evidence="2" type="ORF">COU16_03500</name>
</gene>
<feature type="signal peptide" evidence="1">
    <location>
        <begin position="1"/>
        <end position="31"/>
    </location>
</feature>
<protein>
    <recommendedName>
        <fullName evidence="4">Ig-like domain-containing protein</fullName>
    </recommendedName>
</protein>
<evidence type="ECO:0008006" key="4">
    <source>
        <dbReference type="Google" id="ProtNLM"/>
    </source>
</evidence>
<name>A0A2H0UDY4_9BACT</name>
<feature type="chain" id="PRO_5013708754" description="Ig-like domain-containing protein" evidence="1">
    <location>
        <begin position="32"/>
        <end position="327"/>
    </location>
</feature>
<accession>A0A2H0UDY4</accession>
<dbReference type="Proteomes" id="UP000229344">
    <property type="component" value="Unassembled WGS sequence"/>
</dbReference>
<comment type="caution">
    <text evidence="2">The sequence shown here is derived from an EMBL/GenBank/DDBJ whole genome shotgun (WGS) entry which is preliminary data.</text>
</comment>
<dbReference type="EMBL" id="PFBI01000006">
    <property type="protein sequence ID" value="PIR84612.1"/>
    <property type="molecule type" value="Genomic_DNA"/>
</dbReference>
<keyword evidence="1" id="KW-0732">Signal</keyword>
<evidence type="ECO:0000256" key="1">
    <source>
        <dbReference type="SAM" id="SignalP"/>
    </source>
</evidence>
<dbReference type="AlphaFoldDB" id="A0A2H0UDY4"/>
<reference evidence="3" key="1">
    <citation type="submission" date="2017-09" db="EMBL/GenBank/DDBJ databases">
        <title>Depth-based differentiation of microbial function through sediment-hosted aquifers and enrichment of novel symbionts in the deep terrestrial subsurface.</title>
        <authorList>
            <person name="Probst A.J."/>
            <person name="Ladd B."/>
            <person name="Jarett J.K."/>
            <person name="Geller-Mcgrath D.E."/>
            <person name="Sieber C.M.K."/>
            <person name="Emerson J.B."/>
            <person name="Anantharaman K."/>
            <person name="Thomas B.C."/>
            <person name="Malmstrom R."/>
            <person name="Stieglmeier M."/>
            <person name="Klingl A."/>
            <person name="Woyke T."/>
            <person name="Ryan C.M."/>
            <person name="Banfield J.F."/>
        </authorList>
    </citation>
    <scope>NUCLEOTIDE SEQUENCE [LARGE SCALE GENOMIC DNA]</scope>
</reference>
<organism evidence="2 3">
    <name type="scientific">Candidatus Kaiserbacteria bacterium CG10_big_fil_rev_8_21_14_0_10_47_16</name>
    <dbReference type="NCBI Taxonomy" id="1974608"/>
    <lineage>
        <taxon>Bacteria</taxon>
        <taxon>Candidatus Kaiseribacteriota</taxon>
    </lineage>
</organism>